<dbReference type="Proteomes" id="UP000310158">
    <property type="component" value="Unassembled WGS sequence"/>
</dbReference>
<sequence length="789" mass="87628">MAIKPGNAADAVCEDCLAGHQTRHPFDEVVERETAVGERIHGDLMDNGTEFVNDLWKKWCAEKGVIHKTSALYSPAQNGMSECGNHTWTEHACCMMHDGGVLTHLWAEALATAVYIGNILPSARNPTSSAWEVIFSRRSHVEHLRAYGSITYAKVPDEQCTKLEGKTVKCLLVGYNGRDSYHLYELASGHVFVSRDVVFDEGLGHWSRPPVATVEGETVELERHANGDSEGDAEALKNADAAPIAQETREYEDRELQARRIGDDWAADDLIANLVSHDGPLADPDFTDSVLAFIADTAHALPKTLEEAMEHPELWQEAIEKELTKMLTGQKTRLVGKGYSQRFGVNFLWTSAAVVHLETVRTALALAAIMDLKLWQVNFESAFLNAPIDSDIYMHQPRGFEEPGREDWVCRLNKAIYGMKQGGNNWWLELDRAYQRMGYSCLFADYCTRSKTTGTDRTITLTHTDDTLGLSTSPAETLRVKGELGTAYRIKDMGGANGEPEFILGIQVERDRPHKTVHISQRGFLLRVLEHADMADCSAEVTPLPAGGAYHRLFKPIDDAERAACRAEPYREILGAINYLAVANRPDISYAVQVLGSFANAPGTCHWKAVKHLCRYLKGTADYGITYDGRQGDTRLVRYFDANYAVELNRRSSTGWVFLLAGGTIAWSSKKQQSVALSTTEAEYIAAAAAAQTAIWLHMLLRELEIPADGPGLLFGDNLSANILTREYVNHSRAKHIDVRYHFVRERVEAGELEVEHVGSADNLADILTKGIPRDHHRELVVRLGITAT</sequence>
<dbReference type="PANTHER" id="PTHR11439:SF483">
    <property type="entry name" value="PEPTIDE SYNTHASE GLIP-LIKE, PUTATIVE (AFU_ORTHOLOGUE AFUA_3G12920)-RELATED"/>
    <property type="match status" value="1"/>
</dbReference>
<evidence type="ECO:0000313" key="3">
    <source>
        <dbReference type="EMBL" id="THH09042.1"/>
    </source>
</evidence>
<dbReference type="SUPFAM" id="SSF53098">
    <property type="entry name" value="Ribonuclease H-like"/>
    <property type="match status" value="1"/>
</dbReference>
<dbReference type="GO" id="GO:0015074">
    <property type="term" value="P:DNA integration"/>
    <property type="evidence" value="ECO:0007669"/>
    <property type="project" value="InterPro"/>
</dbReference>
<keyword evidence="1" id="KW-0694">RNA-binding</keyword>
<proteinExistence type="predicted"/>
<dbReference type="InterPro" id="IPR013103">
    <property type="entry name" value="RVT_2"/>
</dbReference>
<comment type="caution">
    <text evidence="3">The sequence shown here is derived from an EMBL/GenBank/DDBJ whole genome shotgun (WGS) entry which is preliminary data.</text>
</comment>
<dbReference type="PANTHER" id="PTHR11439">
    <property type="entry name" value="GAG-POL-RELATED RETROTRANSPOSON"/>
    <property type="match status" value="1"/>
</dbReference>
<dbReference type="CDD" id="cd09272">
    <property type="entry name" value="RNase_HI_RT_Ty1"/>
    <property type="match status" value="1"/>
</dbReference>
<dbReference type="GO" id="GO:0005634">
    <property type="term" value="C:nucleus"/>
    <property type="evidence" value="ECO:0007669"/>
    <property type="project" value="UniProtKB-ARBA"/>
</dbReference>
<gene>
    <name evidence="3" type="ORF">EW146_g8802</name>
</gene>
<accession>A0A4S4LBF1</accession>
<keyword evidence="4" id="KW-1185">Reference proteome</keyword>
<dbReference type="InterPro" id="IPR001584">
    <property type="entry name" value="Integrase_cat-core"/>
</dbReference>
<dbReference type="GO" id="GO:0003723">
    <property type="term" value="F:RNA binding"/>
    <property type="evidence" value="ECO:0007669"/>
    <property type="project" value="UniProtKB-KW"/>
</dbReference>
<dbReference type="InterPro" id="IPR057670">
    <property type="entry name" value="SH3_retrovirus"/>
</dbReference>
<protein>
    <recommendedName>
        <fullName evidence="2">Integrase catalytic domain-containing protein</fullName>
    </recommendedName>
</protein>
<name>A0A4S4LBF1_9AGAM</name>
<dbReference type="Pfam" id="PF25597">
    <property type="entry name" value="SH3_retrovirus"/>
    <property type="match status" value="1"/>
</dbReference>
<reference evidence="3 4" key="1">
    <citation type="submission" date="2019-02" db="EMBL/GenBank/DDBJ databases">
        <title>Genome sequencing of the rare red list fungi Bondarzewia mesenterica.</title>
        <authorList>
            <person name="Buettner E."/>
            <person name="Kellner H."/>
        </authorList>
    </citation>
    <scope>NUCLEOTIDE SEQUENCE [LARGE SCALE GENOMIC DNA]</scope>
    <source>
        <strain evidence="3 4">DSM 108281</strain>
    </source>
</reference>
<feature type="domain" description="Integrase catalytic" evidence="2">
    <location>
        <begin position="46"/>
        <end position="138"/>
    </location>
</feature>
<dbReference type="Pfam" id="PF07727">
    <property type="entry name" value="RVT_2"/>
    <property type="match status" value="1"/>
</dbReference>
<evidence type="ECO:0000256" key="1">
    <source>
        <dbReference type="ARBA" id="ARBA00022884"/>
    </source>
</evidence>
<dbReference type="InterPro" id="IPR036397">
    <property type="entry name" value="RNaseH_sf"/>
</dbReference>
<dbReference type="PROSITE" id="PS50994">
    <property type="entry name" value="INTEGRASE"/>
    <property type="match status" value="1"/>
</dbReference>
<organism evidence="3 4">
    <name type="scientific">Bondarzewia mesenterica</name>
    <dbReference type="NCBI Taxonomy" id="1095465"/>
    <lineage>
        <taxon>Eukaryota</taxon>
        <taxon>Fungi</taxon>
        <taxon>Dikarya</taxon>
        <taxon>Basidiomycota</taxon>
        <taxon>Agaricomycotina</taxon>
        <taxon>Agaricomycetes</taxon>
        <taxon>Russulales</taxon>
        <taxon>Bondarzewiaceae</taxon>
        <taxon>Bondarzewia</taxon>
    </lineage>
</organism>
<dbReference type="Gene3D" id="3.30.420.10">
    <property type="entry name" value="Ribonuclease H-like superfamily/Ribonuclease H"/>
    <property type="match status" value="1"/>
</dbReference>
<evidence type="ECO:0000259" key="2">
    <source>
        <dbReference type="PROSITE" id="PS50994"/>
    </source>
</evidence>
<dbReference type="OrthoDB" id="3344688at2759"/>
<evidence type="ECO:0000313" key="4">
    <source>
        <dbReference type="Proteomes" id="UP000310158"/>
    </source>
</evidence>
<dbReference type="InterPro" id="IPR012337">
    <property type="entry name" value="RNaseH-like_sf"/>
</dbReference>
<dbReference type="EMBL" id="SGPL01000659">
    <property type="protein sequence ID" value="THH09042.1"/>
    <property type="molecule type" value="Genomic_DNA"/>
</dbReference>
<dbReference type="AlphaFoldDB" id="A0A4S4LBF1"/>